<protein>
    <recommendedName>
        <fullName evidence="2 3">Single-stranded DNA-binding protein</fullName>
        <shortName evidence="2">SSB</shortName>
    </recommendedName>
</protein>
<feature type="compositionally biased region" description="Basic and acidic residues" evidence="4">
    <location>
        <begin position="124"/>
        <end position="136"/>
    </location>
</feature>
<keyword evidence="1 2" id="KW-0238">DNA-binding</keyword>
<reference evidence="5" key="1">
    <citation type="submission" date="2019-03" db="EMBL/GenBank/DDBJ databases">
        <title>Draft Sequence and Annotation of the Mycoplasma phocicerebrale Strain 1049T Genome.</title>
        <authorList>
            <person name="Frasca S.Jr."/>
            <person name="Kutish G.F."/>
            <person name="Castellanos Gell J."/>
            <person name="Michaels D.L."/>
            <person name="Brown D.R."/>
        </authorList>
    </citation>
    <scope>NUCLEOTIDE SEQUENCE</scope>
    <source>
        <strain evidence="5">1049</strain>
    </source>
</reference>
<dbReference type="KEGG" id="mphc:DMC14_000450"/>
<dbReference type="NCBIfam" id="TIGR00621">
    <property type="entry name" value="ssb"/>
    <property type="match status" value="1"/>
</dbReference>
<dbReference type="PANTHER" id="PTHR10302:SF27">
    <property type="entry name" value="SINGLE-STRANDED DNA-BINDING PROTEIN"/>
    <property type="match status" value="1"/>
</dbReference>
<dbReference type="HAMAP" id="MF_00984">
    <property type="entry name" value="SSB"/>
    <property type="match status" value="1"/>
</dbReference>
<keyword evidence="6" id="KW-1185">Reference proteome</keyword>
<evidence type="ECO:0000313" key="5">
    <source>
        <dbReference type="EMBL" id="AZZ65275.1"/>
    </source>
</evidence>
<dbReference type="InterPro" id="IPR000424">
    <property type="entry name" value="Primosome_PriB/ssb"/>
</dbReference>
<evidence type="ECO:0000313" key="6">
    <source>
        <dbReference type="Proteomes" id="UP000256585"/>
    </source>
</evidence>
<organism evidence="5 6">
    <name type="scientific">Metamycoplasma phocicerebrale</name>
    <dbReference type="NCBI Taxonomy" id="142649"/>
    <lineage>
        <taxon>Bacteria</taxon>
        <taxon>Bacillati</taxon>
        <taxon>Mycoplasmatota</taxon>
        <taxon>Mycoplasmoidales</taxon>
        <taxon>Metamycoplasmataceae</taxon>
        <taxon>Metamycoplasma</taxon>
    </lineage>
</organism>
<dbReference type="Proteomes" id="UP000256585">
    <property type="component" value="Chromosome"/>
</dbReference>
<comment type="caution">
    <text evidence="2">Lacks conserved residue(s) required for the propagation of feature annotation.</text>
</comment>
<dbReference type="AlphaFoldDB" id="A0A3T0TT61"/>
<dbReference type="Gene3D" id="2.40.50.140">
    <property type="entry name" value="Nucleic acid-binding proteins"/>
    <property type="match status" value="1"/>
</dbReference>
<dbReference type="GO" id="GO:0003697">
    <property type="term" value="F:single-stranded DNA binding"/>
    <property type="evidence" value="ECO:0007669"/>
    <property type="project" value="UniProtKB-UniRule"/>
</dbReference>
<dbReference type="Pfam" id="PF00436">
    <property type="entry name" value="SSB"/>
    <property type="match status" value="1"/>
</dbReference>
<comment type="subunit">
    <text evidence="2">Homotetramer.</text>
</comment>
<dbReference type="PROSITE" id="PS50935">
    <property type="entry name" value="SSB"/>
    <property type="match status" value="1"/>
</dbReference>
<gene>
    <name evidence="5" type="ORF">DMC14_000450</name>
</gene>
<dbReference type="EMBL" id="CP033058">
    <property type="protein sequence ID" value="AZZ65275.1"/>
    <property type="molecule type" value="Genomic_DNA"/>
</dbReference>
<evidence type="ECO:0000256" key="2">
    <source>
        <dbReference type="HAMAP-Rule" id="MF_00984"/>
    </source>
</evidence>
<proteinExistence type="inferred from homology"/>
<name>A0A3T0TT61_9BACT</name>
<sequence>MNKVILIGRLASKPYKGITSSNIEYSRFTIVVTRPFGPANSDPISDFIPCIAWRTNATFINKYMDKGSLISVEGSFQSSRLTDQNGQPINNYVVSADRIQSLETREVTENRRKNNTSKEFNISEEEKHFSPAKEQENQDDEIDQVYDSLTWDNE</sequence>
<dbReference type="OrthoDB" id="9809878at2"/>
<dbReference type="GO" id="GO:0006260">
    <property type="term" value="P:DNA replication"/>
    <property type="evidence" value="ECO:0007669"/>
    <property type="project" value="InterPro"/>
</dbReference>
<evidence type="ECO:0000256" key="1">
    <source>
        <dbReference type="ARBA" id="ARBA00023125"/>
    </source>
</evidence>
<feature type="region of interest" description="Disordered" evidence="4">
    <location>
        <begin position="105"/>
        <end position="154"/>
    </location>
</feature>
<accession>A0A3T0TT61</accession>
<evidence type="ECO:0000256" key="3">
    <source>
        <dbReference type="PIRNR" id="PIRNR002070"/>
    </source>
</evidence>
<dbReference type="PANTHER" id="PTHR10302">
    <property type="entry name" value="SINGLE-STRANDED DNA-BINDING PROTEIN"/>
    <property type="match status" value="1"/>
</dbReference>
<dbReference type="SUPFAM" id="SSF50249">
    <property type="entry name" value="Nucleic acid-binding proteins"/>
    <property type="match status" value="1"/>
</dbReference>
<dbReference type="PIRSF" id="PIRSF002070">
    <property type="entry name" value="SSB"/>
    <property type="match status" value="1"/>
</dbReference>
<evidence type="ECO:0000256" key="4">
    <source>
        <dbReference type="SAM" id="MobiDB-lite"/>
    </source>
</evidence>
<dbReference type="RefSeq" id="WP_116171906.1">
    <property type="nucleotide sequence ID" value="NZ_CP033058.2"/>
</dbReference>
<dbReference type="GO" id="GO:0009295">
    <property type="term" value="C:nucleoid"/>
    <property type="evidence" value="ECO:0007669"/>
    <property type="project" value="TreeGrafter"/>
</dbReference>
<dbReference type="InterPro" id="IPR012340">
    <property type="entry name" value="NA-bd_OB-fold"/>
</dbReference>
<dbReference type="CDD" id="cd04496">
    <property type="entry name" value="SSB_OBF"/>
    <property type="match status" value="1"/>
</dbReference>
<dbReference type="InterPro" id="IPR011344">
    <property type="entry name" value="ssDNA-bd"/>
</dbReference>